<reference evidence="2 3" key="1">
    <citation type="submission" date="2024-05" db="EMBL/GenBank/DDBJ databases">
        <authorList>
            <person name="Wallberg A."/>
        </authorList>
    </citation>
    <scope>NUCLEOTIDE SEQUENCE [LARGE SCALE GENOMIC DNA]</scope>
</reference>
<dbReference type="InterPro" id="IPR008930">
    <property type="entry name" value="Terpenoid_cyclase/PrenylTrfase"/>
</dbReference>
<evidence type="ECO:0000259" key="1">
    <source>
        <dbReference type="Pfam" id="PF07678"/>
    </source>
</evidence>
<dbReference type="AlphaFoldDB" id="A0AAV2R4Q4"/>
<dbReference type="InterPro" id="IPR011626">
    <property type="entry name" value="Alpha-macroglobulin_TED"/>
</dbReference>
<dbReference type="PANTHER" id="PTHR11412">
    <property type="entry name" value="MACROGLOBULIN / COMPLEMENT"/>
    <property type="match status" value="1"/>
</dbReference>
<proteinExistence type="predicted"/>
<dbReference type="Pfam" id="PF07678">
    <property type="entry name" value="TED_complement"/>
    <property type="match status" value="1"/>
</dbReference>
<dbReference type="GO" id="GO:0005615">
    <property type="term" value="C:extracellular space"/>
    <property type="evidence" value="ECO:0007669"/>
    <property type="project" value="InterPro"/>
</dbReference>
<dbReference type="Gene3D" id="1.50.10.20">
    <property type="match status" value="1"/>
</dbReference>
<name>A0AAV2R4Q4_MEGNR</name>
<feature type="non-terminal residue" evidence="2">
    <location>
        <position position="128"/>
    </location>
</feature>
<keyword evidence="3" id="KW-1185">Reference proteome</keyword>
<organism evidence="2 3">
    <name type="scientific">Meganyctiphanes norvegica</name>
    <name type="common">Northern krill</name>
    <name type="synonym">Thysanopoda norvegica</name>
    <dbReference type="NCBI Taxonomy" id="48144"/>
    <lineage>
        <taxon>Eukaryota</taxon>
        <taxon>Metazoa</taxon>
        <taxon>Ecdysozoa</taxon>
        <taxon>Arthropoda</taxon>
        <taxon>Crustacea</taxon>
        <taxon>Multicrustacea</taxon>
        <taxon>Malacostraca</taxon>
        <taxon>Eumalacostraca</taxon>
        <taxon>Eucarida</taxon>
        <taxon>Euphausiacea</taxon>
        <taxon>Euphausiidae</taxon>
        <taxon>Meganyctiphanes</taxon>
    </lineage>
</organism>
<dbReference type="PANTHER" id="PTHR11412:SF171">
    <property type="entry name" value="PREGNANCY ZONE PROTEIN-LIKE PROTEIN"/>
    <property type="match status" value="1"/>
</dbReference>
<accession>A0AAV2R4Q4</accession>
<protein>
    <recommendedName>
        <fullName evidence="1">Alpha-macroglobulin-like TED domain-containing protein</fullName>
    </recommendedName>
</protein>
<feature type="non-terminal residue" evidence="2">
    <location>
        <position position="1"/>
    </location>
</feature>
<dbReference type="SUPFAM" id="SSF48239">
    <property type="entry name" value="Terpenoid cyclases/Protein prenyltransferases"/>
    <property type="match status" value="1"/>
</dbReference>
<dbReference type="InterPro" id="IPR050473">
    <property type="entry name" value="A2M/Complement_sys"/>
</dbReference>
<sequence>FKVDENDLQTSQKWLKQRQQENGCFESVGKVFHKGMKGGIAGSGSPVPLTAYVLISLLEAGEPRSSKAISEAAYCLQANQSIDPYTQALKAYALSLANLPEGQSAVDSLIKMANEDSSSMSWEVSTTV</sequence>
<gene>
    <name evidence="2" type="ORF">MNOR_LOCUS19676</name>
</gene>
<dbReference type="Proteomes" id="UP001497623">
    <property type="component" value="Unassembled WGS sequence"/>
</dbReference>
<evidence type="ECO:0000313" key="3">
    <source>
        <dbReference type="Proteomes" id="UP001497623"/>
    </source>
</evidence>
<feature type="domain" description="Alpha-macroglobulin-like TED" evidence="1">
    <location>
        <begin position="3"/>
        <end position="125"/>
    </location>
</feature>
<comment type="caution">
    <text evidence="2">The sequence shown here is derived from an EMBL/GenBank/DDBJ whole genome shotgun (WGS) entry which is preliminary data.</text>
</comment>
<evidence type="ECO:0000313" key="2">
    <source>
        <dbReference type="EMBL" id="CAL4111582.1"/>
    </source>
</evidence>
<dbReference type="EMBL" id="CAXKWB010014735">
    <property type="protein sequence ID" value="CAL4111582.1"/>
    <property type="molecule type" value="Genomic_DNA"/>
</dbReference>